<keyword evidence="1" id="KW-0175">Coiled coil</keyword>
<feature type="coiled-coil region" evidence="1">
    <location>
        <begin position="149"/>
        <end position="204"/>
    </location>
</feature>
<organism evidence="3 4">
    <name type="scientific">Tritrichomonas musculus</name>
    <dbReference type="NCBI Taxonomy" id="1915356"/>
    <lineage>
        <taxon>Eukaryota</taxon>
        <taxon>Metamonada</taxon>
        <taxon>Parabasalia</taxon>
        <taxon>Tritrichomonadida</taxon>
        <taxon>Tritrichomonadidae</taxon>
        <taxon>Tritrichomonas</taxon>
    </lineage>
</organism>
<sequence length="782" mass="91049">MNSNSELPDPVQVDSRCRVIKVLQEHISNQTNENTDLNQLKAQLLITEQECQMKESQYKLRIDDLEYEVEQLRKENQKMKSTLIQNKALLLNQNNNDDSEMAKKYQKWKSKYHSLINNDPTFQNAAKIYQLESNLKSHKLESQKKVDEVTKLADENDKLKIKIMQLNEEIKKTKAALDNSTLKNTSLQNQINLLAAENRKLSDETKQKGTLLEFNRKVQARDQKTSKEKEQSVKNQLRRKVEENLNLQAEITRLKGIFDKEMKEKRIIVKKFNFLKQKQDDTAELLNQQVIRLKTENDSLIKELDEARESVASLDNEVTTLKSEQTVSEIKLKRADKLKEHNIKLSQAITEMQGTIDHLQSSISSIESDSTAKTEQLRALLIKHYAGVDPSMEWDDIVRYIDNIIEQLRQSNEENSQLAKKLKRAHKNNSFLKAQSENNEENILKKNDELQYQIEMLKQQIKKLESVKKSNSALFSRTIRKKIDSGFFTYYNSVNSILAKFYGTDYSPITFRSLILMSILATRFRHYKKSDPYDGSIILEFAKRSENPSKSPLSDLSDKVNELIEKAQKSNEMNSDLKNSNDDLQDKIQKCLAKCKELQTKINELTRINDDLQRNFNELKSDKTNAALAEYNDLESKFQQKTKEYNEIEKQLYEMKVEMKRLISTVDEHHRNDESLQETIEDLTIELEQLRQSNARLKQELDICQLSLKEKNREILALERKLLKQKAQVVVVKDQIPASFVPPPAPDDSGSSTKKNDFYMTDSLRNTLCQMQNRLMKTSEMI</sequence>
<evidence type="ECO:0000313" key="4">
    <source>
        <dbReference type="Proteomes" id="UP001470230"/>
    </source>
</evidence>
<keyword evidence="4" id="KW-1185">Reference proteome</keyword>
<evidence type="ECO:0000256" key="2">
    <source>
        <dbReference type="SAM" id="MobiDB-lite"/>
    </source>
</evidence>
<gene>
    <name evidence="3" type="ORF">M9Y10_041810</name>
</gene>
<reference evidence="3 4" key="1">
    <citation type="submission" date="2024-04" db="EMBL/GenBank/DDBJ databases">
        <title>Tritrichomonas musculus Genome.</title>
        <authorList>
            <person name="Alves-Ferreira E."/>
            <person name="Grigg M."/>
            <person name="Lorenzi H."/>
            <person name="Galac M."/>
        </authorList>
    </citation>
    <scope>NUCLEOTIDE SEQUENCE [LARGE SCALE GENOMIC DNA]</scope>
    <source>
        <strain evidence="3 4">EAF2021</strain>
    </source>
</reference>
<feature type="coiled-coil region" evidence="1">
    <location>
        <begin position="20"/>
        <end position="82"/>
    </location>
</feature>
<protein>
    <submittedName>
        <fullName evidence="3">Uncharacterized protein</fullName>
    </submittedName>
</protein>
<dbReference type="SUPFAM" id="SSF57997">
    <property type="entry name" value="Tropomyosin"/>
    <property type="match status" value="1"/>
</dbReference>
<evidence type="ECO:0000256" key="1">
    <source>
        <dbReference type="SAM" id="Coils"/>
    </source>
</evidence>
<proteinExistence type="predicted"/>
<dbReference type="PANTHER" id="PTHR23159:SF31">
    <property type="entry name" value="CENTROSOME-ASSOCIATED PROTEIN CEP250 ISOFORM X1"/>
    <property type="match status" value="1"/>
</dbReference>
<evidence type="ECO:0000313" key="3">
    <source>
        <dbReference type="EMBL" id="KAK8886347.1"/>
    </source>
</evidence>
<dbReference type="EMBL" id="JAPFFF010000007">
    <property type="protein sequence ID" value="KAK8886347.1"/>
    <property type="molecule type" value="Genomic_DNA"/>
</dbReference>
<feature type="coiled-coil region" evidence="1">
    <location>
        <begin position="553"/>
        <end position="728"/>
    </location>
</feature>
<dbReference type="PANTHER" id="PTHR23159">
    <property type="entry name" value="CENTROSOMAL PROTEIN 2"/>
    <property type="match status" value="1"/>
</dbReference>
<comment type="caution">
    <text evidence="3">The sequence shown here is derived from an EMBL/GenBank/DDBJ whole genome shotgun (WGS) entry which is preliminary data.</text>
</comment>
<accession>A0ABR2K612</accession>
<feature type="coiled-coil region" evidence="1">
    <location>
        <begin position="401"/>
        <end position="467"/>
    </location>
</feature>
<name>A0ABR2K612_9EUKA</name>
<dbReference type="Proteomes" id="UP001470230">
    <property type="component" value="Unassembled WGS sequence"/>
</dbReference>
<dbReference type="Gene3D" id="1.20.5.340">
    <property type="match status" value="1"/>
</dbReference>
<feature type="coiled-coil region" evidence="1">
    <location>
        <begin position="283"/>
        <end position="324"/>
    </location>
</feature>
<feature type="region of interest" description="Disordered" evidence="2">
    <location>
        <begin position="738"/>
        <end position="757"/>
    </location>
</feature>